<gene>
    <name evidence="10" type="ORF">A3K49_07040</name>
</gene>
<dbReference type="InterPro" id="IPR018303">
    <property type="entry name" value="ATPase_P-typ_P_site"/>
</dbReference>
<dbReference type="SUPFAM" id="SSF81665">
    <property type="entry name" value="Calcium ATPase, transmembrane domain M"/>
    <property type="match status" value="1"/>
</dbReference>
<dbReference type="SFLD" id="SFLDG00002">
    <property type="entry name" value="C1.7:_P-type_atpase_like"/>
    <property type="match status" value="1"/>
</dbReference>
<evidence type="ECO:0000256" key="6">
    <source>
        <dbReference type="ARBA" id="ARBA00022989"/>
    </source>
</evidence>
<evidence type="ECO:0000256" key="2">
    <source>
        <dbReference type="ARBA" id="ARBA00022692"/>
    </source>
</evidence>
<evidence type="ECO:0000313" key="11">
    <source>
        <dbReference type="Proteomes" id="UP000178602"/>
    </source>
</evidence>
<feature type="transmembrane region" description="Helical" evidence="8">
    <location>
        <begin position="784"/>
        <end position="805"/>
    </location>
</feature>
<dbReference type="Pfam" id="PF00690">
    <property type="entry name" value="Cation_ATPase_N"/>
    <property type="match status" value="1"/>
</dbReference>
<dbReference type="InterPro" id="IPR006068">
    <property type="entry name" value="ATPase_P-typ_cation-transptr_C"/>
</dbReference>
<protein>
    <submittedName>
        <fullName evidence="10">ATPase</fullName>
    </submittedName>
</protein>
<keyword evidence="7 8" id="KW-0472">Membrane</keyword>
<dbReference type="InterPro" id="IPR044492">
    <property type="entry name" value="P_typ_ATPase_HD_dom"/>
</dbReference>
<dbReference type="SMART" id="SM00831">
    <property type="entry name" value="Cation_ATPase_N"/>
    <property type="match status" value="1"/>
</dbReference>
<dbReference type="Pfam" id="PF00122">
    <property type="entry name" value="E1-E2_ATPase"/>
    <property type="match status" value="1"/>
</dbReference>
<keyword evidence="5" id="KW-1278">Translocase</keyword>
<dbReference type="Gene3D" id="3.40.50.1000">
    <property type="entry name" value="HAD superfamily/HAD-like"/>
    <property type="match status" value="2"/>
</dbReference>
<dbReference type="SFLD" id="SFLDS00003">
    <property type="entry name" value="Haloacid_Dehalogenase"/>
    <property type="match status" value="1"/>
</dbReference>
<dbReference type="NCBIfam" id="TIGR01494">
    <property type="entry name" value="ATPase_P-type"/>
    <property type="match status" value="2"/>
</dbReference>
<keyword evidence="4" id="KW-0067">ATP-binding</keyword>
<dbReference type="SUPFAM" id="SSF81660">
    <property type="entry name" value="Metal cation-transporting ATPase, ATP-binding domain N"/>
    <property type="match status" value="1"/>
</dbReference>
<feature type="transmembrane region" description="Helical" evidence="8">
    <location>
        <begin position="272"/>
        <end position="291"/>
    </location>
</feature>
<proteinExistence type="predicted"/>
<keyword evidence="3" id="KW-0547">Nucleotide-binding</keyword>
<feature type="transmembrane region" description="Helical" evidence="8">
    <location>
        <begin position="671"/>
        <end position="691"/>
    </location>
</feature>
<dbReference type="Proteomes" id="UP000178602">
    <property type="component" value="Unassembled WGS sequence"/>
</dbReference>
<feature type="transmembrane region" description="Helical" evidence="8">
    <location>
        <begin position="752"/>
        <end position="772"/>
    </location>
</feature>
<feature type="transmembrane region" description="Helical" evidence="8">
    <location>
        <begin position="40"/>
        <end position="63"/>
    </location>
</feature>
<dbReference type="PRINTS" id="PR00119">
    <property type="entry name" value="CATATPASE"/>
</dbReference>
<sequence length="843" mass="93640">MEEVDLRNIQGLSEREAVEKVKKEGYNELPSQKQRNILQILWNVLREPMLMLLLGSGLIYIILGELKDALMLLTFVFVVIGITFYQERKTERALEALRNLSSPRALVIRGGNQKRIPGCEVVTDDIIVLREGDRVPADSYVIFNSNLMLDESLLTGEALSVSKSEWDGASHSKQAGGEGLAFVYSGTMIVQGHGLGKVFATGAKTEIGKIGKALESIREESTLLQKETTKIIKTFALVGLVLCAIVVVVYGLTRGSWINGFLAGLTLSMAMLPEEFSVVLLIFLTLGAWRLSKRQVLTRQMPAIETLGAATVLCVDKTGTLTHNKMTLSSLFADGQHCETKGVDMLDEKFHDLLEFSLLASQRDPFDPIEKEIKTKGEAWLTNTEHLHHTWKLIREYPLSKQLLALSHVWESPDKQSYIIATKGAPEAIADLCHFSEVQKGELTKIVTELADKGLRLLAVAKASFNKTSLPDGQHDFDFKYIGLIGFTDPVRETVPPAVKECYAAGLRVIMITGDYPGTAKYIARQIGLHNPDEVITGQELLTMDRLALQERIKVVNIFARVVPEQKFNIVNALKLNKEVVAMTGDGVNDAPALKSAHIGVAMGERGTDVARESADIVLLNDDFSSIVSAVRMGRRIYDNLKKAVAYIFAVHVPIAGMSLFPILFQLPIVLLPAHIAFMELIIDPACSTVFEAEPEEEEIMRRPPRKLSDRLFDRSAMVISFLQGLSVLAVVMIVFLLALHLGKSENEARSLTFATMVFANLMLILTNLSWTQNIAYVVKKKNHALWLVVAGTLVALFLVLNLPFLRELFHFEVFHLNDYIISLFGGAASLIWFEALKMLNRK</sequence>
<dbReference type="SUPFAM" id="SSF56784">
    <property type="entry name" value="HAD-like"/>
    <property type="match status" value="1"/>
</dbReference>
<dbReference type="Gene3D" id="3.40.1110.10">
    <property type="entry name" value="Calcium-transporting ATPase, cytoplasmic domain N"/>
    <property type="match status" value="2"/>
</dbReference>
<dbReference type="InterPro" id="IPR036412">
    <property type="entry name" value="HAD-like_sf"/>
</dbReference>
<evidence type="ECO:0000256" key="8">
    <source>
        <dbReference type="SAM" id="Phobius"/>
    </source>
</evidence>
<dbReference type="Pfam" id="PF00689">
    <property type="entry name" value="Cation_ATPase_C"/>
    <property type="match status" value="1"/>
</dbReference>
<comment type="subcellular location">
    <subcellularLocation>
        <location evidence="1">Membrane</location>
        <topology evidence="1">Multi-pass membrane protein</topology>
    </subcellularLocation>
</comment>
<dbReference type="Gene3D" id="2.70.150.10">
    <property type="entry name" value="Calcium-transporting ATPase, cytoplasmic transduction domain A"/>
    <property type="match status" value="1"/>
</dbReference>
<dbReference type="Gene3D" id="1.20.1110.10">
    <property type="entry name" value="Calcium-transporting ATPase, transmembrane domain"/>
    <property type="match status" value="2"/>
</dbReference>
<dbReference type="InterPro" id="IPR059000">
    <property type="entry name" value="ATPase_P-type_domA"/>
</dbReference>
<dbReference type="GO" id="GO:0016020">
    <property type="term" value="C:membrane"/>
    <property type="evidence" value="ECO:0007669"/>
    <property type="project" value="UniProtKB-SubCell"/>
</dbReference>
<evidence type="ECO:0000256" key="1">
    <source>
        <dbReference type="ARBA" id="ARBA00004141"/>
    </source>
</evidence>
<dbReference type="EMBL" id="MEUG01000001">
    <property type="protein sequence ID" value="OGC28692.1"/>
    <property type="molecule type" value="Genomic_DNA"/>
</dbReference>
<accession>A0A1F4T7G3</accession>
<feature type="transmembrane region" description="Helical" evidence="8">
    <location>
        <begin position="817"/>
        <end position="837"/>
    </location>
</feature>
<feature type="transmembrane region" description="Helical" evidence="8">
    <location>
        <begin position="712"/>
        <end position="740"/>
    </location>
</feature>
<evidence type="ECO:0000256" key="3">
    <source>
        <dbReference type="ARBA" id="ARBA00022741"/>
    </source>
</evidence>
<keyword evidence="6 8" id="KW-1133">Transmembrane helix</keyword>
<dbReference type="InterPro" id="IPR023214">
    <property type="entry name" value="HAD_sf"/>
</dbReference>
<dbReference type="GO" id="GO:0005524">
    <property type="term" value="F:ATP binding"/>
    <property type="evidence" value="ECO:0007669"/>
    <property type="project" value="UniProtKB-KW"/>
</dbReference>
<dbReference type="Pfam" id="PF00702">
    <property type="entry name" value="Hydrolase"/>
    <property type="match status" value="1"/>
</dbReference>
<dbReference type="InterPro" id="IPR008250">
    <property type="entry name" value="ATPase_P-typ_transduc_dom_A_sf"/>
</dbReference>
<reference evidence="10 11" key="1">
    <citation type="journal article" date="2016" name="Nat. Commun.">
        <title>Thousands of microbial genomes shed light on interconnected biogeochemical processes in an aquifer system.</title>
        <authorList>
            <person name="Anantharaman K."/>
            <person name="Brown C.T."/>
            <person name="Hug L.A."/>
            <person name="Sharon I."/>
            <person name="Castelle C.J."/>
            <person name="Probst A.J."/>
            <person name="Thomas B.C."/>
            <person name="Singh A."/>
            <person name="Wilkins M.J."/>
            <person name="Karaoz U."/>
            <person name="Brodie E.L."/>
            <person name="Williams K.H."/>
            <person name="Hubbard S.S."/>
            <person name="Banfield J.F."/>
        </authorList>
    </citation>
    <scope>NUCLEOTIDE SEQUENCE [LARGE SCALE GENOMIC DNA]</scope>
</reference>
<dbReference type="PROSITE" id="PS00154">
    <property type="entry name" value="ATPASE_E1_E2"/>
    <property type="match status" value="1"/>
</dbReference>
<dbReference type="SFLD" id="SFLDF00027">
    <property type="entry name" value="p-type_atpase"/>
    <property type="match status" value="1"/>
</dbReference>
<comment type="caution">
    <text evidence="10">The sequence shown here is derived from an EMBL/GenBank/DDBJ whole genome shotgun (WGS) entry which is preliminary data.</text>
</comment>
<organism evidence="10 11">
    <name type="scientific">candidate division WOR-1 bacterium RIFOXYC12_FULL_54_18</name>
    <dbReference type="NCBI Taxonomy" id="1802584"/>
    <lineage>
        <taxon>Bacteria</taxon>
        <taxon>Bacillati</taxon>
        <taxon>Saganbacteria</taxon>
    </lineage>
</organism>
<dbReference type="GO" id="GO:0016887">
    <property type="term" value="F:ATP hydrolysis activity"/>
    <property type="evidence" value="ECO:0007669"/>
    <property type="project" value="InterPro"/>
</dbReference>
<evidence type="ECO:0000256" key="5">
    <source>
        <dbReference type="ARBA" id="ARBA00022967"/>
    </source>
</evidence>
<dbReference type="InterPro" id="IPR001757">
    <property type="entry name" value="P_typ_ATPase"/>
</dbReference>
<feature type="transmembrane region" description="Helical" evidence="8">
    <location>
        <begin position="69"/>
        <end position="85"/>
    </location>
</feature>
<feature type="domain" description="Cation-transporting P-type ATPase N-terminal" evidence="9">
    <location>
        <begin position="2"/>
        <end position="65"/>
    </location>
</feature>
<evidence type="ECO:0000256" key="7">
    <source>
        <dbReference type="ARBA" id="ARBA00023136"/>
    </source>
</evidence>
<evidence type="ECO:0000313" key="10">
    <source>
        <dbReference type="EMBL" id="OGC28692.1"/>
    </source>
</evidence>
<keyword evidence="2 8" id="KW-0812">Transmembrane</keyword>
<evidence type="ECO:0000256" key="4">
    <source>
        <dbReference type="ARBA" id="ARBA00022840"/>
    </source>
</evidence>
<feature type="transmembrane region" description="Helical" evidence="8">
    <location>
        <begin position="231"/>
        <end position="252"/>
    </location>
</feature>
<dbReference type="InterPro" id="IPR004014">
    <property type="entry name" value="ATPase_P-typ_cation-transptr_N"/>
</dbReference>
<evidence type="ECO:0000259" key="9">
    <source>
        <dbReference type="SMART" id="SM00831"/>
    </source>
</evidence>
<dbReference type="PANTHER" id="PTHR42861">
    <property type="entry name" value="CALCIUM-TRANSPORTING ATPASE"/>
    <property type="match status" value="1"/>
</dbReference>
<dbReference type="InterPro" id="IPR023298">
    <property type="entry name" value="ATPase_P-typ_TM_dom_sf"/>
</dbReference>
<dbReference type="SUPFAM" id="SSF81653">
    <property type="entry name" value="Calcium ATPase, transduction domain A"/>
    <property type="match status" value="1"/>
</dbReference>
<dbReference type="InterPro" id="IPR023299">
    <property type="entry name" value="ATPase_P-typ_cyto_dom_N"/>
</dbReference>
<feature type="transmembrane region" description="Helical" evidence="8">
    <location>
        <begin position="644"/>
        <end position="665"/>
    </location>
</feature>
<name>A0A1F4T7G3_UNCSA</name>
<dbReference type="PRINTS" id="PR00120">
    <property type="entry name" value="HATPASE"/>
</dbReference>
<dbReference type="AlphaFoldDB" id="A0A1F4T7G3"/>